<evidence type="ECO:0000259" key="2">
    <source>
        <dbReference type="Pfam" id="PF09917"/>
    </source>
</evidence>
<dbReference type="EMBL" id="SJOA01000002">
    <property type="protein sequence ID" value="TCB61320.1"/>
    <property type="molecule type" value="Genomic_DNA"/>
</dbReference>
<evidence type="ECO:0000313" key="4">
    <source>
        <dbReference type="Proteomes" id="UP000291380"/>
    </source>
</evidence>
<gene>
    <name evidence="3" type="ORF">E0H85_02570</name>
</gene>
<organism evidence="3 4">
    <name type="scientific">Acinetobacter terrae</name>
    <dbReference type="NCBI Taxonomy" id="2731247"/>
    <lineage>
        <taxon>Bacteria</taxon>
        <taxon>Pseudomonadati</taxon>
        <taxon>Pseudomonadota</taxon>
        <taxon>Gammaproteobacteria</taxon>
        <taxon>Moraxellales</taxon>
        <taxon>Moraxellaceae</taxon>
        <taxon>Acinetobacter</taxon>
        <taxon>Acinetobacter Taxon 24</taxon>
    </lineage>
</organism>
<comment type="caution">
    <text evidence="3">The sequence shown here is derived from an EMBL/GenBank/DDBJ whole genome shotgun (WGS) entry which is preliminary data.</text>
</comment>
<name>A0A4R0ERJ2_9GAMM</name>
<dbReference type="AlphaFoldDB" id="A0A4R0ERJ2"/>
<evidence type="ECO:0000313" key="3">
    <source>
        <dbReference type="EMBL" id="TCB61320.1"/>
    </source>
</evidence>
<reference evidence="3 4" key="1">
    <citation type="submission" date="2019-02" db="EMBL/GenBank/DDBJ databases">
        <title>High diversity of culturable Acinetobacter species in natural soil and water ecosystems.</title>
        <authorList>
            <person name="Radolfova-Krizova L."/>
            <person name="Nemec A."/>
        </authorList>
    </citation>
    <scope>NUCLEOTIDE SEQUENCE [LARGE SCALE GENOMIC DNA]</scope>
    <source>
        <strain evidence="3 4">ANC 4281</strain>
    </source>
</reference>
<evidence type="ECO:0000256" key="1">
    <source>
        <dbReference type="SAM" id="SignalP"/>
    </source>
</evidence>
<dbReference type="RefSeq" id="WP_131270422.1">
    <property type="nucleotide sequence ID" value="NZ_SJOA01000002.1"/>
</dbReference>
<dbReference type="Gene3D" id="2.40.128.520">
    <property type="match status" value="1"/>
</dbReference>
<protein>
    <submittedName>
        <fullName evidence="3">DUF2147 domain-containing protein</fullName>
    </submittedName>
</protein>
<feature type="domain" description="DUF2147" evidence="2">
    <location>
        <begin position="30"/>
        <end position="151"/>
    </location>
</feature>
<keyword evidence="1" id="KW-0732">Signal</keyword>
<proteinExistence type="predicted"/>
<dbReference type="OrthoDB" id="9814399at2"/>
<dbReference type="InterPro" id="IPR019223">
    <property type="entry name" value="DUF2147"/>
</dbReference>
<dbReference type="Pfam" id="PF09917">
    <property type="entry name" value="DUF2147"/>
    <property type="match status" value="1"/>
</dbReference>
<feature type="chain" id="PRO_5020720226" evidence="1">
    <location>
        <begin position="24"/>
        <end position="153"/>
    </location>
</feature>
<feature type="signal peptide" evidence="1">
    <location>
        <begin position="1"/>
        <end position="23"/>
    </location>
</feature>
<accession>A0A4R0ERJ2</accession>
<sequence length="153" mass="16720">MNSKLRTSLFSLLTATISFSSFASTDPLIGKWKTIDDRTGYSLSDVIIQKDKNNHYSATIIDVRAVPGAYQNTVCEKCIGANKNKPLVGLTTLSGLTLHPDKNNEFIDGTFLDPVTGQQYPARARLGNHGKHLIIRGSKDGSAVGRNITWVKN</sequence>
<dbReference type="Proteomes" id="UP000291380">
    <property type="component" value="Unassembled WGS sequence"/>
</dbReference>